<dbReference type="EMBL" id="LR031873">
    <property type="protein sequence ID" value="VDD12558.1"/>
    <property type="molecule type" value="Genomic_DNA"/>
</dbReference>
<accession>A0A3P6CEZ8</accession>
<evidence type="ECO:0000313" key="1">
    <source>
        <dbReference type="EMBL" id="VDD12558.1"/>
    </source>
</evidence>
<name>A0A3P6CEZ8_BRAOL</name>
<gene>
    <name evidence="1" type="ORF">BOLC4T26709H</name>
</gene>
<organism evidence="1">
    <name type="scientific">Brassica oleracea</name>
    <name type="common">Wild cabbage</name>
    <dbReference type="NCBI Taxonomy" id="3712"/>
    <lineage>
        <taxon>Eukaryota</taxon>
        <taxon>Viridiplantae</taxon>
        <taxon>Streptophyta</taxon>
        <taxon>Embryophyta</taxon>
        <taxon>Tracheophyta</taxon>
        <taxon>Spermatophyta</taxon>
        <taxon>Magnoliopsida</taxon>
        <taxon>eudicotyledons</taxon>
        <taxon>Gunneridae</taxon>
        <taxon>Pentapetalae</taxon>
        <taxon>rosids</taxon>
        <taxon>malvids</taxon>
        <taxon>Brassicales</taxon>
        <taxon>Brassicaceae</taxon>
        <taxon>Brassiceae</taxon>
        <taxon>Brassica</taxon>
    </lineage>
</organism>
<reference evidence="1" key="1">
    <citation type="submission" date="2018-11" db="EMBL/GenBank/DDBJ databases">
        <authorList>
            <consortium name="Genoscope - CEA"/>
            <person name="William W."/>
        </authorList>
    </citation>
    <scope>NUCLEOTIDE SEQUENCE</scope>
</reference>
<sequence>MWSNGLRPIRRRIISLSYGTTARSLLWRVSGRV</sequence>
<proteinExistence type="predicted"/>
<dbReference type="AlphaFoldDB" id="A0A3P6CEZ8"/>
<protein>
    <submittedName>
        <fullName evidence="1">Uncharacterized protein</fullName>
    </submittedName>
</protein>